<evidence type="ECO:0000313" key="3">
    <source>
        <dbReference type="EMBL" id="SFF32321.1"/>
    </source>
</evidence>
<organism evidence="2 4">
    <name type="scientific">Spirosoma endophyticum</name>
    <dbReference type="NCBI Taxonomy" id="662367"/>
    <lineage>
        <taxon>Bacteria</taxon>
        <taxon>Pseudomonadati</taxon>
        <taxon>Bacteroidota</taxon>
        <taxon>Cytophagia</taxon>
        <taxon>Cytophagales</taxon>
        <taxon>Cytophagaceae</taxon>
        <taxon>Spirosoma</taxon>
    </lineage>
</organism>
<evidence type="ECO:0000256" key="1">
    <source>
        <dbReference type="SAM" id="MobiDB-lite"/>
    </source>
</evidence>
<name>A0A1I2GSF8_9BACT</name>
<dbReference type="STRING" id="662367.SAMN05216167_13445"/>
<dbReference type="EMBL" id="FOLQ01000034">
    <property type="protein sequence ID" value="SFF19767.1"/>
    <property type="molecule type" value="Genomic_DNA"/>
</dbReference>
<dbReference type="InterPro" id="IPR043766">
    <property type="entry name" value="BfmA-like"/>
</dbReference>
<dbReference type="Pfam" id="PF18976">
    <property type="entry name" value="DUF5712"/>
    <property type="match status" value="1"/>
</dbReference>
<sequence>MQTKFTSPIKGNNKGSCLRLATYLEKENGQKAELEKSYFFSVNRDHCNKWEVVQQIDNNAKGQGLERKDDRFYSLVISPSQDELAHIGNDPQQLKAYTRQVMENYAANFNKGIDSQDLVWYAKIEHERKHGFDSPEVKAGLSQAGELKEGDQRHIHIIVSRCAARENGHVLQAERTLTNADRTMSLSPMTNQRGVGQGAVKSGFDREDFFRANEHSFDQMTGYQRSREESYDYCNGIASGKQHQYERSAAQKDRSVGQSLGASRDQELTKSKQIDRSAEEYLGY</sequence>
<feature type="compositionally biased region" description="Basic and acidic residues" evidence="1">
    <location>
        <begin position="244"/>
        <end position="255"/>
    </location>
</feature>
<evidence type="ECO:0008006" key="5">
    <source>
        <dbReference type="Google" id="ProtNLM"/>
    </source>
</evidence>
<dbReference type="Proteomes" id="UP000198598">
    <property type="component" value="Unassembled WGS sequence"/>
</dbReference>
<gene>
    <name evidence="2" type="ORF">SAMN05216167_13445</name>
    <name evidence="3" type="ORF">SAMN05216167_14715</name>
</gene>
<dbReference type="EMBL" id="FOLQ01000047">
    <property type="protein sequence ID" value="SFF32321.1"/>
    <property type="molecule type" value="Genomic_DNA"/>
</dbReference>
<proteinExistence type="predicted"/>
<feature type="compositionally biased region" description="Basic and acidic residues" evidence="1">
    <location>
        <begin position="264"/>
        <end position="284"/>
    </location>
</feature>
<evidence type="ECO:0000313" key="2">
    <source>
        <dbReference type="EMBL" id="SFF19767.1"/>
    </source>
</evidence>
<dbReference type="OrthoDB" id="1404627at2"/>
<protein>
    <recommendedName>
        <fullName evidence="5">Relaxase/Mobilisation nuclease domain-containing protein</fullName>
    </recommendedName>
</protein>
<keyword evidence="4" id="KW-1185">Reference proteome</keyword>
<reference evidence="2 4" key="1">
    <citation type="submission" date="2016-10" db="EMBL/GenBank/DDBJ databases">
        <authorList>
            <person name="de Groot N.N."/>
        </authorList>
    </citation>
    <scope>NUCLEOTIDE SEQUENCE [LARGE SCALE GENOMIC DNA]</scope>
    <source>
        <strain evidence="2 4">DSM 26130</strain>
    </source>
</reference>
<dbReference type="RefSeq" id="WP_093834513.1">
    <property type="nucleotide sequence ID" value="NZ_FOLQ01000034.1"/>
</dbReference>
<accession>A0A1I2GSF8</accession>
<dbReference type="AlphaFoldDB" id="A0A1I2GSF8"/>
<feature type="region of interest" description="Disordered" evidence="1">
    <location>
        <begin position="244"/>
        <end position="284"/>
    </location>
</feature>
<evidence type="ECO:0000313" key="4">
    <source>
        <dbReference type="Proteomes" id="UP000198598"/>
    </source>
</evidence>